<comment type="caution">
    <text evidence="1">The sequence shown here is derived from an EMBL/GenBank/DDBJ whole genome shotgun (WGS) entry which is preliminary data.</text>
</comment>
<keyword evidence="2" id="KW-1185">Reference proteome</keyword>
<sequence>MSDGPGGRSKVVIRFQDGDSDFDVDDRGRADSDGTGTVVRLTGHAQRKERLTLQSMKGELTGRLAMYLSKYPVVKVWWCGEPLDPSEVIRHQHEEPLKIGSGAESPGPVLRIVEWKTKPQRRELLVCDAVGVHRITLRTGIQAPDFDFTAYVLWDKFAGLTDHDMLEGEFEHSDSLLGRAVEAARARLRSYFRERERDRAKELIAKWIEEGVYPYTGEPTVPVDVAEREAFDSVATLVSRHLQGSRQARRTQMVLLREALRRQPHAMPKVLDDLFGLSGAQKERLEGLVERTPLTNLVAANAQAVDRIDFLGMLRSLLFEPQSRTVMREVDQLHRMLEKELWVFGDEYASAVSEVGLTEALERALGRSPGVPRQQVRRADGRGGRLDLMLSAVAGAGQNKRHLVVELKRPSVTLAEKEVAQVRSYAFTVSKDERYSHDDQTKWDFWLIGNTIDEVVRWMIESHGEGGGLIQNDGRISIRVVTWGEILDTCESQLKKQQERLNYASSQARSAEYAERAHADANVLHLLTSRNDTA</sequence>
<accession>A0ABW6RNJ8</accession>
<dbReference type="GO" id="GO:0005524">
    <property type="term" value="F:ATP binding"/>
    <property type="evidence" value="ECO:0007669"/>
    <property type="project" value="UniProtKB-KW"/>
</dbReference>
<proteinExistence type="predicted"/>
<dbReference type="Proteomes" id="UP001601976">
    <property type="component" value="Unassembled WGS sequence"/>
</dbReference>
<dbReference type="RefSeq" id="WP_387898542.1">
    <property type="nucleotide sequence ID" value="NZ_JBIAPK010000013.1"/>
</dbReference>
<dbReference type="EMBL" id="JBIAPK010000013">
    <property type="protein sequence ID" value="MFF3343135.1"/>
    <property type="molecule type" value="Genomic_DNA"/>
</dbReference>
<organism evidence="1 2">
    <name type="scientific">Streptomyces flavidovirens</name>
    <dbReference type="NCBI Taxonomy" id="67298"/>
    <lineage>
        <taxon>Bacteria</taxon>
        <taxon>Bacillati</taxon>
        <taxon>Actinomycetota</taxon>
        <taxon>Actinomycetes</taxon>
        <taxon>Kitasatosporales</taxon>
        <taxon>Streptomycetaceae</taxon>
        <taxon>Streptomyces</taxon>
    </lineage>
</organism>
<reference evidence="1 2" key="1">
    <citation type="submission" date="2024-10" db="EMBL/GenBank/DDBJ databases">
        <title>The Natural Products Discovery Center: Release of the First 8490 Sequenced Strains for Exploring Actinobacteria Biosynthetic Diversity.</title>
        <authorList>
            <person name="Kalkreuter E."/>
            <person name="Kautsar S.A."/>
            <person name="Yang D."/>
            <person name="Bader C.D."/>
            <person name="Teijaro C.N."/>
            <person name="Fluegel L."/>
            <person name="Davis C.M."/>
            <person name="Simpson J.R."/>
            <person name="Lauterbach L."/>
            <person name="Steele A.D."/>
            <person name="Gui C."/>
            <person name="Meng S."/>
            <person name="Li G."/>
            <person name="Viehrig K."/>
            <person name="Ye F."/>
            <person name="Su P."/>
            <person name="Kiefer A.F."/>
            <person name="Nichols A."/>
            <person name="Cepeda A.J."/>
            <person name="Yan W."/>
            <person name="Fan B."/>
            <person name="Jiang Y."/>
            <person name="Adhikari A."/>
            <person name="Zheng C.-J."/>
            <person name="Schuster L."/>
            <person name="Cowan T.M."/>
            <person name="Smanski M.J."/>
            <person name="Chevrette M.G."/>
            <person name="De Carvalho L.P.S."/>
            <person name="Shen B."/>
        </authorList>
    </citation>
    <scope>NUCLEOTIDE SEQUENCE [LARGE SCALE GENOMIC DNA]</scope>
    <source>
        <strain evidence="1 2">NPDC003029</strain>
    </source>
</reference>
<evidence type="ECO:0000313" key="1">
    <source>
        <dbReference type="EMBL" id="MFF3343135.1"/>
    </source>
</evidence>
<keyword evidence="1" id="KW-0547">Nucleotide-binding</keyword>
<protein>
    <submittedName>
        <fullName evidence="1">ATP-binding protein</fullName>
    </submittedName>
</protein>
<name>A0ABW6RNJ8_9ACTN</name>
<gene>
    <name evidence="1" type="ORF">ACFYWW_31240</name>
</gene>
<evidence type="ECO:0000313" key="2">
    <source>
        <dbReference type="Proteomes" id="UP001601976"/>
    </source>
</evidence>
<keyword evidence="1" id="KW-0067">ATP-binding</keyword>